<dbReference type="InterPro" id="IPR005299">
    <property type="entry name" value="MeTrfase_7"/>
</dbReference>
<dbReference type="Gene3D" id="3.40.50.150">
    <property type="entry name" value="Vaccinia Virus protein VP39"/>
    <property type="match status" value="1"/>
</dbReference>
<dbReference type="RefSeq" id="XP_021759945.1">
    <property type="nucleotide sequence ID" value="XM_021904253.1"/>
</dbReference>
<protein>
    <submittedName>
        <fullName evidence="5">Uncharacterized protein</fullName>
    </submittedName>
</protein>
<gene>
    <name evidence="5" type="primary">LOC110724788</name>
</gene>
<dbReference type="GeneID" id="110724788"/>
<evidence type="ECO:0000313" key="6">
    <source>
        <dbReference type="Proteomes" id="UP000596660"/>
    </source>
</evidence>
<dbReference type="Pfam" id="PF03492">
    <property type="entry name" value="Methyltransf_7"/>
    <property type="match status" value="1"/>
</dbReference>
<keyword evidence="2" id="KW-0808">Transferase</keyword>
<keyword evidence="6" id="KW-1185">Reference proteome</keyword>
<evidence type="ECO:0000256" key="1">
    <source>
        <dbReference type="ARBA" id="ARBA00022603"/>
    </source>
</evidence>
<evidence type="ECO:0000256" key="2">
    <source>
        <dbReference type="ARBA" id="ARBA00022679"/>
    </source>
</evidence>
<dbReference type="EnsemblPlants" id="AUR62014494-RA">
    <property type="protein sequence ID" value="AUR62014494-RA:cds"/>
    <property type="gene ID" value="AUR62014494"/>
</dbReference>
<dbReference type="GO" id="GO:0032259">
    <property type="term" value="P:methylation"/>
    <property type="evidence" value="ECO:0007669"/>
    <property type="project" value="UniProtKB-KW"/>
</dbReference>
<dbReference type="PANTHER" id="PTHR31009">
    <property type="entry name" value="S-ADENOSYL-L-METHIONINE:CARBOXYL METHYLTRANSFERASE FAMILY PROTEIN"/>
    <property type="match status" value="1"/>
</dbReference>
<keyword evidence="4" id="KW-0460">Magnesium</keyword>
<dbReference type="InterPro" id="IPR042086">
    <property type="entry name" value="MeTrfase_capping"/>
</dbReference>
<reference evidence="5" key="1">
    <citation type="journal article" date="2017" name="Nature">
        <title>The genome of Chenopodium quinoa.</title>
        <authorList>
            <person name="Jarvis D.E."/>
            <person name="Ho Y.S."/>
            <person name="Lightfoot D.J."/>
            <person name="Schmoeckel S.M."/>
            <person name="Li B."/>
            <person name="Borm T.J.A."/>
            <person name="Ohyanagi H."/>
            <person name="Mineta K."/>
            <person name="Michell C.T."/>
            <person name="Saber N."/>
            <person name="Kharbatia N.M."/>
            <person name="Rupper R.R."/>
            <person name="Sharp A.R."/>
            <person name="Dally N."/>
            <person name="Boughton B.A."/>
            <person name="Woo Y.H."/>
            <person name="Gao G."/>
            <person name="Schijlen E.G.W.M."/>
            <person name="Guo X."/>
            <person name="Momin A.A."/>
            <person name="Negrao S."/>
            <person name="Al-Babili S."/>
            <person name="Gehring C."/>
            <person name="Roessner U."/>
            <person name="Jung C."/>
            <person name="Murphy K."/>
            <person name="Arold S.T."/>
            <person name="Gojobori T."/>
            <person name="van der Linden C.G."/>
            <person name="van Loo E.N."/>
            <person name="Jellen E.N."/>
            <person name="Maughan P.J."/>
            <person name="Tester M."/>
        </authorList>
    </citation>
    <scope>NUCLEOTIDE SEQUENCE [LARGE SCALE GENOMIC DNA]</scope>
    <source>
        <strain evidence="5">cv. PI 614886</strain>
    </source>
</reference>
<dbReference type="Gene3D" id="1.10.1200.270">
    <property type="entry name" value="Methyltransferase, alpha-helical capping domain"/>
    <property type="match status" value="1"/>
</dbReference>
<organism evidence="5 6">
    <name type="scientific">Chenopodium quinoa</name>
    <name type="common">Quinoa</name>
    <dbReference type="NCBI Taxonomy" id="63459"/>
    <lineage>
        <taxon>Eukaryota</taxon>
        <taxon>Viridiplantae</taxon>
        <taxon>Streptophyta</taxon>
        <taxon>Embryophyta</taxon>
        <taxon>Tracheophyta</taxon>
        <taxon>Spermatophyta</taxon>
        <taxon>Magnoliopsida</taxon>
        <taxon>eudicotyledons</taxon>
        <taxon>Gunneridae</taxon>
        <taxon>Pentapetalae</taxon>
        <taxon>Caryophyllales</taxon>
        <taxon>Chenopodiaceae</taxon>
        <taxon>Chenopodioideae</taxon>
        <taxon>Atripliceae</taxon>
        <taxon>Chenopodium</taxon>
    </lineage>
</organism>
<proteinExistence type="predicted"/>
<evidence type="ECO:0000256" key="4">
    <source>
        <dbReference type="ARBA" id="ARBA00022842"/>
    </source>
</evidence>
<dbReference type="GO" id="GO:0046872">
    <property type="term" value="F:metal ion binding"/>
    <property type="evidence" value="ECO:0007669"/>
    <property type="project" value="UniProtKB-KW"/>
</dbReference>
<dbReference type="Proteomes" id="UP000596660">
    <property type="component" value="Unplaced"/>
</dbReference>
<dbReference type="KEGG" id="cqi:110724788"/>
<dbReference type="InterPro" id="IPR029063">
    <property type="entry name" value="SAM-dependent_MTases_sf"/>
</dbReference>
<dbReference type="GO" id="GO:0008168">
    <property type="term" value="F:methyltransferase activity"/>
    <property type="evidence" value="ECO:0007669"/>
    <property type="project" value="UniProtKB-KW"/>
</dbReference>
<dbReference type="AlphaFoldDB" id="A0A803LKJ7"/>
<dbReference type="OMA" id="LNIMCNN"/>
<name>A0A803LKJ7_CHEQI</name>
<keyword evidence="1" id="KW-0489">Methyltransferase</keyword>
<evidence type="ECO:0000256" key="3">
    <source>
        <dbReference type="ARBA" id="ARBA00022723"/>
    </source>
</evidence>
<dbReference type="SUPFAM" id="SSF53335">
    <property type="entry name" value="S-adenosyl-L-methionine-dependent methyltransferases"/>
    <property type="match status" value="1"/>
</dbReference>
<evidence type="ECO:0000313" key="5">
    <source>
        <dbReference type="EnsemblPlants" id="AUR62014494-RA:cds"/>
    </source>
</evidence>
<keyword evidence="3" id="KW-0479">Metal-binding</keyword>
<dbReference type="Gramene" id="AUR62014494-RA">
    <property type="protein sequence ID" value="AUR62014494-RA:cds"/>
    <property type="gene ID" value="AUR62014494"/>
</dbReference>
<accession>A0A803LKJ7</accession>
<sequence length="389" mass="43991">MELTTMDMLQIFHMNKGQGEESYAKNCTVQNKILSLTKSFVEEAIQGYLSNELPETMVIADLGCSSGPTALGAVSEIINMVNARSRKMEGHSSSPKFMVFLNDLPGNDFNGVFGSLNNFQNKLKEEKGGEFEPCSCFVAGLPGSFYGRLLPNKTLHFVHSSSSLHWLSQVPAGLDDKDNAKMLNKGKIYMSMTSPNEVINAYKLQFRKDFLSFLKCRAEEVISGGRMVLTFMGRRSNDSTSEYNNFYPWELIARSFNSMVSEGLIEEDKVDNFNVPYYAPCLEEVKQLVEEESSFFGHRFEAVEVEWDGDVKLINNNQSDEHSLCKAALAKGERVAKIHRAVVESMLEHYFGKNIMDDLFQRHIKILEDHFINNRNSTMISLVVSLIRN</sequence>
<dbReference type="OrthoDB" id="1523883at2759"/>
<reference evidence="5" key="2">
    <citation type="submission" date="2021-03" db="UniProtKB">
        <authorList>
            <consortium name="EnsemblPlants"/>
        </authorList>
    </citation>
    <scope>IDENTIFICATION</scope>
</reference>